<dbReference type="PANTHER" id="PTHR13696">
    <property type="entry name" value="P-LOOP CONTAINING NUCLEOSIDE TRIPHOSPHATE HYDROLASE"/>
    <property type="match status" value="1"/>
</dbReference>
<comment type="caution">
    <text evidence="2">The sequence shown here is derived from an EMBL/GenBank/DDBJ whole genome shotgun (WGS) entry which is preliminary data.</text>
</comment>
<dbReference type="Proteomes" id="UP000779809">
    <property type="component" value="Unassembled WGS sequence"/>
</dbReference>
<dbReference type="FunFam" id="3.40.50.300:FF:000285">
    <property type="entry name" value="Sporulation initiation inhibitor Soj"/>
    <property type="match status" value="1"/>
</dbReference>
<dbReference type="SUPFAM" id="SSF52540">
    <property type="entry name" value="P-loop containing nucleoside triphosphate hydrolases"/>
    <property type="match status" value="1"/>
</dbReference>
<dbReference type="CDD" id="cd02042">
    <property type="entry name" value="ParAB_family"/>
    <property type="match status" value="1"/>
</dbReference>
<dbReference type="InterPro" id="IPR025669">
    <property type="entry name" value="AAA_dom"/>
</dbReference>
<dbReference type="EMBL" id="JACPNR010000006">
    <property type="protein sequence ID" value="MBI2678138.1"/>
    <property type="molecule type" value="Genomic_DNA"/>
</dbReference>
<accession>A0A932A8K8</accession>
<dbReference type="InterPro" id="IPR027417">
    <property type="entry name" value="P-loop_NTPase"/>
</dbReference>
<dbReference type="PANTHER" id="PTHR13696:SF52">
    <property type="entry name" value="PARA FAMILY PROTEIN CT_582"/>
    <property type="match status" value="1"/>
</dbReference>
<dbReference type="InterPro" id="IPR050678">
    <property type="entry name" value="DNA_Partitioning_ATPase"/>
</dbReference>
<proteinExistence type="predicted"/>
<dbReference type="Gene3D" id="3.40.50.300">
    <property type="entry name" value="P-loop containing nucleotide triphosphate hydrolases"/>
    <property type="match status" value="1"/>
</dbReference>
<dbReference type="Pfam" id="PF13614">
    <property type="entry name" value="AAA_31"/>
    <property type="match status" value="1"/>
</dbReference>
<organism evidence="2 3">
    <name type="scientific">Candidatus Korobacter versatilis</name>
    <dbReference type="NCBI Taxonomy" id="658062"/>
    <lineage>
        <taxon>Bacteria</taxon>
        <taxon>Pseudomonadati</taxon>
        <taxon>Acidobacteriota</taxon>
        <taxon>Terriglobia</taxon>
        <taxon>Terriglobales</taxon>
        <taxon>Candidatus Korobacteraceae</taxon>
        <taxon>Candidatus Korobacter</taxon>
    </lineage>
</organism>
<gene>
    <name evidence="2" type="ORF">HYX28_05105</name>
</gene>
<evidence type="ECO:0000313" key="2">
    <source>
        <dbReference type="EMBL" id="MBI2678138.1"/>
    </source>
</evidence>
<evidence type="ECO:0000313" key="3">
    <source>
        <dbReference type="Proteomes" id="UP000779809"/>
    </source>
</evidence>
<protein>
    <submittedName>
        <fullName evidence="2">ParA family protein</fullName>
    </submittedName>
</protein>
<evidence type="ECO:0000259" key="1">
    <source>
        <dbReference type="Pfam" id="PF13614"/>
    </source>
</evidence>
<feature type="domain" description="AAA" evidence="1">
    <location>
        <begin position="3"/>
        <end position="178"/>
    </location>
</feature>
<reference evidence="2" key="1">
    <citation type="submission" date="2020-07" db="EMBL/GenBank/DDBJ databases">
        <title>Huge and variable diversity of episymbiotic CPR bacteria and DPANN archaea in groundwater ecosystems.</title>
        <authorList>
            <person name="He C.Y."/>
            <person name="Keren R."/>
            <person name="Whittaker M."/>
            <person name="Farag I.F."/>
            <person name="Doudna J."/>
            <person name="Cate J.H.D."/>
            <person name="Banfield J.F."/>
        </authorList>
    </citation>
    <scope>NUCLEOTIDE SEQUENCE</scope>
    <source>
        <strain evidence="2">NC_groundwater_580_Pr5_B-0.1um_64_19</strain>
    </source>
</reference>
<name>A0A932A8K8_9BACT</name>
<sequence length="276" mass="29869">MARVIAVANQKGGVGKTTTAINLAASFAAAEVETLLVDCDPQSNSSSGLGFQRDPDRLSTYDLLMASASAAEAILPTATEKLAAIPAHKNLIGANLELVSADRREFRLKDALAVIRNRYQFIVLDCPPALDLLTLNALVAADSVLIPMQAEYFALEGVSELLDTIERIRQSFNPELTIECVVLTMYDDRTNLAQQVAKDLKGFFGDQLCRTTIPRNVRLAEAPSFGQAAIDYDPQSRGAEAYIKLAKELITRAEKRQAAAAHVQEKVAAAGVETYE</sequence>
<dbReference type="AlphaFoldDB" id="A0A932A8K8"/>